<organism evidence="1 2">
    <name type="scientific">Holotrichia oblita</name>
    <name type="common">Chafer beetle</name>
    <dbReference type="NCBI Taxonomy" id="644536"/>
    <lineage>
        <taxon>Eukaryota</taxon>
        <taxon>Metazoa</taxon>
        <taxon>Ecdysozoa</taxon>
        <taxon>Arthropoda</taxon>
        <taxon>Hexapoda</taxon>
        <taxon>Insecta</taxon>
        <taxon>Pterygota</taxon>
        <taxon>Neoptera</taxon>
        <taxon>Endopterygota</taxon>
        <taxon>Coleoptera</taxon>
        <taxon>Polyphaga</taxon>
        <taxon>Scarabaeiformia</taxon>
        <taxon>Scarabaeidae</taxon>
        <taxon>Melolonthinae</taxon>
        <taxon>Holotrichia</taxon>
    </lineage>
</organism>
<accession>A0ACB9TRP7</accession>
<evidence type="ECO:0000313" key="2">
    <source>
        <dbReference type="Proteomes" id="UP001056778"/>
    </source>
</evidence>
<proteinExistence type="predicted"/>
<evidence type="ECO:0000313" key="1">
    <source>
        <dbReference type="EMBL" id="KAI4469568.1"/>
    </source>
</evidence>
<sequence>MVGNRQRTSTRQTWNEGAMLNAIDAVKNGEMGWLKAAKLFNVPQATLRRSANDVNKKAKGCAKVLGRFSSTFNEAEEKELVGHILLLESRLFGLTTKDIEQLAFEFATRNGIPNRKDDSTINSPHCIVAAKRGKSLREFALAVLVGTSRWKRPLTLNELLGEVENVDEVSNIPDAIIPYPPENANDYNTDEDSGEEDNVVLNNLPGSQLRGNVEVFINEDKEKGVDVEEDWESEDEVGRFMGYYTMFYNRSIFLFTFSRWKRPLTLNELLGEVENVDEVSNIPDAIIPYPPENANDYNTDEDSGEEDNVVLNNLPATRKR</sequence>
<name>A0ACB9TRP7_HOLOL</name>
<dbReference type="Proteomes" id="UP001056778">
    <property type="component" value="Chromosome 1"/>
</dbReference>
<keyword evidence="2" id="KW-1185">Reference proteome</keyword>
<gene>
    <name evidence="1" type="ORF">MML48_1g01506</name>
</gene>
<comment type="caution">
    <text evidence="1">The sequence shown here is derived from an EMBL/GenBank/DDBJ whole genome shotgun (WGS) entry which is preliminary data.</text>
</comment>
<protein>
    <submittedName>
        <fullName evidence="1">Helix-turn-helix psq domain</fullName>
    </submittedName>
</protein>
<dbReference type="EMBL" id="CM043015">
    <property type="protein sequence ID" value="KAI4469568.1"/>
    <property type="molecule type" value="Genomic_DNA"/>
</dbReference>
<reference evidence="1" key="1">
    <citation type="submission" date="2022-04" db="EMBL/GenBank/DDBJ databases">
        <title>Chromosome-scale genome assembly of Holotrichia oblita Faldermann.</title>
        <authorList>
            <person name="Rongchong L."/>
        </authorList>
    </citation>
    <scope>NUCLEOTIDE SEQUENCE</scope>
    <source>
        <strain evidence="1">81SQS9</strain>
    </source>
</reference>